<organism evidence="1">
    <name type="scientific">viral metagenome</name>
    <dbReference type="NCBI Taxonomy" id="1070528"/>
    <lineage>
        <taxon>unclassified sequences</taxon>
        <taxon>metagenomes</taxon>
        <taxon>organismal metagenomes</taxon>
    </lineage>
</organism>
<accession>A0A6C0HVP5</accession>
<evidence type="ECO:0000313" key="1">
    <source>
        <dbReference type="EMBL" id="QHT84564.1"/>
    </source>
</evidence>
<reference evidence="1" key="1">
    <citation type="journal article" date="2020" name="Nature">
        <title>Giant virus diversity and host interactions through global metagenomics.</title>
        <authorList>
            <person name="Schulz F."/>
            <person name="Roux S."/>
            <person name="Paez-Espino D."/>
            <person name="Jungbluth S."/>
            <person name="Walsh D.A."/>
            <person name="Denef V.J."/>
            <person name="McMahon K.D."/>
            <person name="Konstantinidis K.T."/>
            <person name="Eloe-Fadrosh E.A."/>
            <person name="Kyrpides N.C."/>
            <person name="Woyke T."/>
        </authorList>
    </citation>
    <scope>NUCLEOTIDE SEQUENCE</scope>
    <source>
        <strain evidence="1">GVMAG-M-3300023184-177</strain>
    </source>
</reference>
<proteinExistence type="predicted"/>
<protein>
    <submittedName>
        <fullName evidence="1">Uncharacterized protein</fullName>
    </submittedName>
</protein>
<dbReference type="AlphaFoldDB" id="A0A6C0HVP5"/>
<name>A0A6C0HVP5_9ZZZZ</name>
<dbReference type="EMBL" id="MN740019">
    <property type="protein sequence ID" value="QHT84564.1"/>
    <property type="molecule type" value="Genomic_DNA"/>
</dbReference>
<sequence>MEDYKKKYTEYKLKYTQLKKTLQYGGVVFDLNLYHQIVQYHDNLGFFNITKPPELTGAFTSYMGNNSNQTFEDALIDQIDKIYLSSYKKDDYKTLRSIKDEILKKKTAVTATSDNISISQGLSYNIPHPLFIKQLMKDVYILRPRNHMTLVMERNLKDYMEDMNKKTELISLINAIDGVFNREEYQKANPNRTKLLVTYNTLHSAPEPKTFGELRDQLTQIFENSLNYKMDEMIRNIQDPLKKKM</sequence>